<reference evidence="6 7" key="1">
    <citation type="journal article" date="2017" name="Int. J. Syst. Evol. Microbiol.">
        <title>Gemmobacter straminiformis sp. nov., isolated from an artificial fountain.</title>
        <authorList>
            <person name="Kang J.Y."/>
            <person name="Kim M.J."/>
            <person name="Chun J."/>
            <person name="Son K.P."/>
            <person name="Jahng K.Y."/>
        </authorList>
    </citation>
    <scope>NUCLEOTIDE SEQUENCE [LARGE SCALE GENOMIC DNA]</scope>
    <source>
        <strain evidence="6 7">CAM-8</strain>
    </source>
</reference>
<dbReference type="GO" id="GO:0003864">
    <property type="term" value="F:3-methyl-2-oxobutanoate hydroxymethyltransferase activity"/>
    <property type="evidence" value="ECO:0007669"/>
    <property type="project" value="UniProtKB-EC"/>
</dbReference>
<comment type="caution">
    <text evidence="6">The sequence shown here is derived from an EMBL/GenBank/DDBJ whole genome shotgun (WGS) entry which is preliminary data.</text>
</comment>
<dbReference type="PANTHER" id="PTHR20881">
    <property type="entry name" value="3-METHYL-2-OXOBUTANOATE HYDROXYMETHYLTRANSFERASE"/>
    <property type="match status" value="1"/>
</dbReference>
<dbReference type="PANTHER" id="PTHR20881:SF0">
    <property type="entry name" value="3-METHYL-2-OXOBUTANOATE HYDROXYMETHYLTRANSFERASE"/>
    <property type="match status" value="1"/>
</dbReference>
<dbReference type="GO" id="GO:0008168">
    <property type="term" value="F:methyltransferase activity"/>
    <property type="evidence" value="ECO:0007669"/>
    <property type="project" value="UniProtKB-KW"/>
</dbReference>
<keyword evidence="7" id="KW-1185">Reference proteome</keyword>
<dbReference type="Proteomes" id="UP000555411">
    <property type="component" value="Unassembled WGS sequence"/>
</dbReference>
<dbReference type="GO" id="GO:0032259">
    <property type="term" value="P:methylation"/>
    <property type="evidence" value="ECO:0007669"/>
    <property type="project" value="UniProtKB-KW"/>
</dbReference>
<dbReference type="AlphaFoldDB" id="A0A842IC65"/>
<evidence type="ECO:0000256" key="2">
    <source>
        <dbReference type="ARBA" id="ARBA00011424"/>
    </source>
</evidence>
<dbReference type="InterPro" id="IPR040442">
    <property type="entry name" value="Pyrv_kinase-like_dom_sf"/>
</dbReference>
<comment type="subunit">
    <text evidence="2">Homodecamer; pentamer of dimers.</text>
</comment>
<dbReference type="InterPro" id="IPR003700">
    <property type="entry name" value="Pantoate_hydroxy_MeTrfase"/>
</dbReference>
<evidence type="ECO:0000256" key="4">
    <source>
        <dbReference type="ARBA" id="ARBA00022655"/>
    </source>
</evidence>
<evidence type="ECO:0000313" key="6">
    <source>
        <dbReference type="EMBL" id="MBC2837166.1"/>
    </source>
</evidence>
<dbReference type="EMBL" id="JACLQD010000005">
    <property type="protein sequence ID" value="MBC2837166.1"/>
    <property type="molecule type" value="Genomic_DNA"/>
</dbReference>
<keyword evidence="6" id="KW-0489">Methyltransferase</keyword>
<evidence type="ECO:0000256" key="3">
    <source>
        <dbReference type="ARBA" id="ARBA00012618"/>
    </source>
</evidence>
<proteinExistence type="inferred from homology"/>
<dbReference type="Gene3D" id="3.20.20.60">
    <property type="entry name" value="Phosphoenolpyruvate-binding domains"/>
    <property type="match status" value="1"/>
</dbReference>
<accession>A0A842IC65</accession>
<keyword evidence="5 6" id="KW-0808">Transferase</keyword>
<dbReference type="RefSeq" id="WP_185798772.1">
    <property type="nucleotide sequence ID" value="NZ_JACLQD010000005.1"/>
</dbReference>
<dbReference type="SUPFAM" id="SSF51621">
    <property type="entry name" value="Phosphoenolpyruvate/pyruvate domain"/>
    <property type="match status" value="1"/>
</dbReference>
<protein>
    <recommendedName>
        <fullName evidence="3">3-methyl-2-oxobutanoate hydroxymethyltransferase</fullName>
        <ecNumber evidence="3">2.1.2.11</ecNumber>
    </recommendedName>
</protein>
<evidence type="ECO:0000256" key="1">
    <source>
        <dbReference type="ARBA" id="ARBA00008676"/>
    </source>
</evidence>
<dbReference type="InterPro" id="IPR015813">
    <property type="entry name" value="Pyrv/PenolPyrv_kinase-like_dom"/>
</dbReference>
<comment type="similarity">
    <text evidence="1">Belongs to the PanB family.</text>
</comment>
<dbReference type="EC" id="2.1.2.11" evidence="3"/>
<dbReference type="GO" id="GO:0000287">
    <property type="term" value="F:magnesium ion binding"/>
    <property type="evidence" value="ECO:0007669"/>
    <property type="project" value="TreeGrafter"/>
</dbReference>
<evidence type="ECO:0000256" key="5">
    <source>
        <dbReference type="ARBA" id="ARBA00022679"/>
    </source>
</evidence>
<keyword evidence="4" id="KW-0566">Pantothenate biosynthesis</keyword>
<name>A0A842IC65_9RHOB</name>
<dbReference type="Pfam" id="PF02548">
    <property type="entry name" value="Pantoate_transf"/>
    <property type="match status" value="1"/>
</dbReference>
<gene>
    <name evidence="6" type="ORF">H7F16_16735</name>
</gene>
<dbReference type="GO" id="GO:0015940">
    <property type="term" value="P:pantothenate biosynthetic process"/>
    <property type="evidence" value="ECO:0007669"/>
    <property type="project" value="UniProtKB-KW"/>
</dbReference>
<evidence type="ECO:0000313" key="7">
    <source>
        <dbReference type="Proteomes" id="UP000555411"/>
    </source>
</evidence>
<organism evidence="6 7">
    <name type="scientific">Paragemmobacter straminiformis</name>
    <dbReference type="NCBI Taxonomy" id="2045119"/>
    <lineage>
        <taxon>Bacteria</taxon>
        <taxon>Pseudomonadati</taxon>
        <taxon>Pseudomonadota</taxon>
        <taxon>Alphaproteobacteria</taxon>
        <taxon>Rhodobacterales</taxon>
        <taxon>Paracoccaceae</taxon>
        <taxon>Paragemmobacter</taxon>
    </lineage>
</organism>
<sequence length="263" mass="27950">MAAKTNVHDLLRAKGSRKWVQLHVDSAAEAAAAESAGILVLSCEADHSLPAIRAAAPSALISAGMPHGTSATPDEAVRAAFGALRAGADAIYCSHSPRFIEAMAREGIPVTGHVGLVPNLAAWTGFRAIGRKADEALAVLRKAKDIENAGAAFLEVEVVPVQLADHITRGTAMVTMGMGCGSVCDTQYLFSCDVLGTNTGHYPRHSKRYADFARLEAELQEKRVAAFCAFVGDVEAAGYPERSHEIWMDEEEFEAFAKGATRL</sequence>
<dbReference type="GO" id="GO:0005737">
    <property type="term" value="C:cytoplasm"/>
    <property type="evidence" value="ECO:0007669"/>
    <property type="project" value="TreeGrafter"/>
</dbReference>